<dbReference type="Gene3D" id="3.90.70.10">
    <property type="entry name" value="Cysteine proteinases"/>
    <property type="match status" value="1"/>
</dbReference>
<dbReference type="PROSITE" id="PS00139">
    <property type="entry name" value="THIOL_PROTEASE_CYS"/>
    <property type="match status" value="1"/>
</dbReference>
<dbReference type="CDD" id="cd02248">
    <property type="entry name" value="Peptidase_C1A"/>
    <property type="match status" value="1"/>
</dbReference>
<keyword evidence="7" id="KW-0732">Signal</keyword>
<evidence type="ECO:0000259" key="9">
    <source>
        <dbReference type="SMART" id="SM00848"/>
    </source>
</evidence>
<dbReference type="EMBL" id="VSWD01000007">
    <property type="protein sequence ID" value="KAK3097272.1"/>
    <property type="molecule type" value="Genomic_DNA"/>
</dbReference>
<sequence length="354" mass="39862">MYVRLLAVYLILVTVVSAAPNSVKWFDIIPPRSRLNVKIATDLTPYRHTWEEYKRLYGREYTDVEEVKRYKIFEEKLMMIEIHNKKYVQNLTSYYMGVNQFSDMAKYLSYNGLIKIDLGIKSQCKPMKAFSFMDLLTDVFLPTEVDWRKKGLVTKIKDQGKCGSCWAFSTTGTIEGQYAKTGGKLLSLSEQQLVDCSTENKGCNGGLMDRALMYVKSDGIETEVDYPYKGMDGQCKYAKSKVAVNIGGCVAVTARDEDALKEAVAMQGPISVAIDANHPSFQSYQGGIYDEENCSTTLLDHGVLVVGYGTESGQDYWIVKNSWGTMWGDEGYIKMSRNKDNQCGIASEANYPTM</sequence>
<evidence type="ECO:0000256" key="5">
    <source>
        <dbReference type="ARBA" id="ARBA00023145"/>
    </source>
</evidence>
<evidence type="ECO:0000256" key="4">
    <source>
        <dbReference type="ARBA" id="ARBA00022807"/>
    </source>
</evidence>
<dbReference type="InterPro" id="IPR038765">
    <property type="entry name" value="Papain-like_cys_pep_sf"/>
</dbReference>
<keyword evidence="6" id="KW-1015">Disulfide bond</keyword>
<dbReference type="PROSITE" id="PS00639">
    <property type="entry name" value="THIOL_PROTEASE_HIS"/>
    <property type="match status" value="1"/>
</dbReference>
<dbReference type="InterPro" id="IPR025660">
    <property type="entry name" value="Pept_his_AS"/>
</dbReference>
<organism evidence="10 11">
    <name type="scientific">Pinctada imbricata</name>
    <name type="common">Atlantic pearl-oyster</name>
    <name type="synonym">Pinctada martensii</name>
    <dbReference type="NCBI Taxonomy" id="66713"/>
    <lineage>
        <taxon>Eukaryota</taxon>
        <taxon>Metazoa</taxon>
        <taxon>Spiralia</taxon>
        <taxon>Lophotrochozoa</taxon>
        <taxon>Mollusca</taxon>
        <taxon>Bivalvia</taxon>
        <taxon>Autobranchia</taxon>
        <taxon>Pteriomorphia</taxon>
        <taxon>Pterioida</taxon>
        <taxon>Pterioidea</taxon>
        <taxon>Pteriidae</taxon>
        <taxon>Pinctada</taxon>
    </lineage>
</organism>
<comment type="caution">
    <text evidence="10">The sequence shown here is derived from an EMBL/GenBank/DDBJ whole genome shotgun (WGS) entry which is preliminary data.</text>
</comment>
<dbReference type="GO" id="GO:0008234">
    <property type="term" value="F:cysteine-type peptidase activity"/>
    <property type="evidence" value="ECO:0007669"/>
    <property type="project" value="UniProtKB-KW"/>
</dbReference>
<feature type="signal peptide" evidence="7">
    <location>
        <begin position="1"/>
        <end position="18"/>
    </location>
</feature>
<keyword evidence="11" id="KW-1185">Reference proteome</keyword>
<dbReference type="PRINTS" id="PR00705">
    <property type="entry name" value="PAPAIN"/>
</dbReference>
<evidence type="ECO:0008006" key="12">
    <source>
        <dbReference type="Google" id="ProtNLM"/>
    </source>
</evidence>
<dbReference type="SMART" id="SM00848">
    <property type="entry name" value="Inhibitor_I29"/>
    <property type="match status" value="1"/>
</dbReference>
<evidence type="ECO:0000256" key="3">
    <source>
        <dbReference type="ARBA" id="ARBA00022801"/>
    </source>
</evidence>
<dbReference type="Pfam" id="PF08246">
    <property type="entry name" value="Inhibitor_I29"/>
    <property type="match status" value="1"/>
</dbReference>
<dbReference type="FunFam" id="3.90.70.10:FF:000006">
    <property type="entry name" value="Cathepsin S"/>
    <property type="match status" value="1"/>
</dbReference>
<dbReference type="AlphaFoldDB" id="A0AA89C080"/>
<evidence type="ECO:0000256" key="2">
    <source>
        <dbReference type="ARBA" id="ARBA00022670"/>
    </source>
</evidence>
<evidence type="ECO:0000259" key="8">
    <source>
        <dbReference type="SMART" id="SM00645"/>
    </source>
</evidence>
<dbReference type="InterPro" id="IPR039417">
    <property type="entry name" value="Peptidase_C1A_papain-like"/>
</dbReference>
<protein>
    <recommendedName>
        <fullName evidence="12">Cathepsin L</fullName>
    </recommendedName>
</protein>
<evidence type="ECO:0000256" key="1">
    <source>
        <dbReference type="ARBA" id="ARBA00008455"/>
    </source>
</evidence>
<dbReference type="SMART" id="SM00645">
    <property type="entry name" value="Pept_C1"/>
    <property type="match status" value="1"/>
</dbReference>
<dbReference type="PROSITE" id="PS00640">
    <property type="entry name" value="THIOL_PROTEASE_ASN"/>
    <property type="match status" value="1"/>
</dbReference>
<reference evidence="10" key="1">
    <citation type="submission" date="2019-08" db="EMBL/GenBank/DDBJ databases">
        <title>The improved chromosome-level genome for the pearl oyster Pinctada fucata martensii using PacBio sequencing and Hi-C.</title>
        <authorList>
            <person name="Zheng Z."/>
        </authorList>
    </citation>
    <scope>NUCLEOTIDE SEQUENCE</scope>
    <source>
        <strain evidence="10">ZZ-2019</strain>
        <tissue evidence="10">Adductor muscle</tissue>
    </source>
</reference>
<dbReference type="Pfam" id="PF00112">
    <property type="entry name" value="Peptidase_C1"/>
    <property type="match status" value="1"/>
</dbReference>
<evidence type="ECO:0000256" key="7">
    <source>
        <dbReference type="SAM" id="SignalP"/>
    </source>
</evidence>
<proteinExistence type="inferred from homology"/>
<evidence type="ECO:0000313" key="10">
    <source>
        <dbReference type="EMBL" id="KAK3097272.1"/>
    </source>
</evidence>
<dbReference type="InterPro" id="IPR000169">
    <property type="entry name" value="Pept_cys_AS"/>
</dbReference>
<accession>A0AA89C080</accession>
<comment type="similarity">
    <text evidence="1">Belongs to the peptidase C1 family.</text>
</comment>
<dbReference type="InterPro" id="IPR013128">
    <property type="entry name" value="Peptidase_C1A"/>
</dbReference>
<evidence type="ECO:0000313" key="11">
    <source>
        <dbReference type="Proteomes" id="UP001186944"/>
    </source>
</evidence>
<dbReference type="InterPro" id="IPR000668">
    <property type="entry name" value="Peptidase_C1A_C"/>
</dbReference>
<gene>
    <name evidence="10" type="ORF">FSP39_008228</name>
</gene>
<keyword evidence="5" id="KW-0865">Zymogen</keyword>
<feature type="domain" description="Peptidase C1A papain C-terminal" evidence="8">
    <location>
        <begin position="141"/>
        <end position="353"/>
    </location>
</feature>
<dbReference type="Proteomes" id="UP001186944">
    <property type="component" value="Unassembled WGS sequence"/>
</dbReference>
<dbReference type="InterPro" id="IPR025661">
    <property type="entry name" value="Pept_asp_AS"/>
</dbReference>
<keyword evidence="4" id="KW-0788">Thiol protease</keyword>
<name>A0AA89C080_PINIB</name>
<dbReference type="GO" id="GO:0006508">
    <property type="term" value="P:proteolysis"/>
    <property type="evidence" value="ECO:0007669"/>
    <property type="project" value="UniProtKB-KW"/>
</dbReference>
<feature type="chain" id="PRO_5041718942" description="Cathepsin L" evidence="7">
    <location>
        <begin position="19"/>
        <end position="354"/>
    </location>
</feature>
<evidence type="ECO:0000256" key="6">
    <source>
        <dbReference type="ARBA" id="ARBA00023157"/>
    </source>
</evidence>
<feature type="domain" description="Cathepsin propeptide inhibitor" evidence="9">
    <location>
        <begin position="50"/>
        <end position="107"/>
    </location>
</feature>
<dbReference type="InterPro" id="IPR013201">
    <property type="entry name" value="Prot_inhib_I29"/>
</dbReference>
<dbReference type="PANTHER" id="PTHR12411">
    <property type="entry name" value="CYSTEINE PROTEASE FAMILY C1-RELATED"/>
    <property type="match status" value="1"/>
</dbReference>
<dbReference type="SUPFAM" id="SSF54001">
    <property type="entry name" value="Cysteine proteinases"/>
    <property type="match status" value="1"/>
</dbReference>
<keyword evidence="2" id="KW-0645">Protease</keyword>
<keyword evidence="3" id="KW-0378">Hydrolase</keyword>